<reference evidence="2" key="1">
    <citation type="submission" date="2025-08" db="UniProtKB">
        <authorList>
            <consortium name="RefSeq"/>
        </authorList>
    </citation>
    <scope>IDENTIFICATION</scope>
    <source>
        <tissue evidence="2">Testes</tissue>
    </source>
</reference>
<sequence length="206" mass="23104">MATSLEALLGREKTSNVSFGTTLDRPLFPAKVPPTRVGVILQAESSPNRAPGTYDNHEVSGFVYHINNQVTSKRGYSLGARTGPRFRKEFMEKTPCPSAYQTDVTQPMTSTTAYKPFEAGALRFPKIQKDPDLTPGPGTYEHNVKRNRKVGFHGTFGGPQLLKIPPDGGYLLPEDCKGTTYKSRMMSYKDLRKFKIRESYLSLYWD</sequence>
<organism evidence="1 2">
    <name type="scientific">Saccoglossus kowalevskii</name>
    <name type="common">Acorn worm</name>
    <dbReference type="NCBI Taxonomy" id="10224"/>
    <lineage>
        <taxon>Eukaryota</taxon>
        <taxon>Metazoa</taxon>
        <taxon>Hemichordata</taxon>
        <taxon>Enteropneusta</taxon>
        <taxon>Harrimaniidae</taxon>
        <taxon>Saccoglossus</taxon>
    </lineage>
</organism>
<accession>A0ABM0GMY9</accession>
<dbReference type="PANTHER" id="PTHR31508:SF2">
    <property type="entry name" value="PROTEIN PITCHFORK"/>
    <property type="match status" value="1"/>
</dbReference>
<dbReference type="InterPro" id="IPR010736">
    <property type="entry name" value="SHIPPO-rpt"/>
</dbReference>
<dbReference type="InterPro" id="IPR033602">
    <property type="entry name" value="CIMAP3"/>
</dbReference>
<dbReference type="Proteomes" id="UP000694865">
    <property type="component" value="Unplaced"/>
</dbReference>
<gene>
    <name evidence="2" type="primary">LOC100367972</name>
</gene>
<evidence type="ECO:0000313" key="1">
    <source>
        <dbReference type="Proteomes" id="UP000694865"/>
    </source>
</evidence>
<dbReference type="PANTHER" id="PTHR31508">
    <property type="entry name" value="PROTEIN PITCHFORK"/>
    <property type="match status" value="1"/>
</dbReference>
<evidence type="ECO:0000313" key="2">
    <source>
        <dbReference type="RefSeq" id="XP_002733481.1"/>
    </source>
</evidence>
<dbReference type="RefSeq" id="XP_002733481.1">
    <property type="nucleotide sequence ID" value="XM_002733435.2"/>
</dbReference>
<dbReference type="Pfam" id="PF07004">
    <property type="entry name" value="SHIPPO-rpt"/>
    <property type="match status" value="2"/>
</dbReference>
<keyword evidence="1" id="KW-1185">Reference proteome</keyword>
<dbReference type="GeneID" id="100367972"/>
<protein>
    <submittedName>
        <fullName evidence="2">Protein pitchfork-like</fullName>
    </submittedName>
</protein>
<name>A0ABM0GMY9_SACKO</name>
<proteinExistence type="predicted"/>